<proteinExistence type="predicted"/>
<evidence type="ECO:0008006" key="3">
    <source>
        <dbReference type="Google" id="ProtNLM"/>
    </source>
</evidence>
<dbReference type="Proteomes" id="UP001463408">
    <property type="component" value="Unassembled WGS sequence"/>
</dbReference>
<protein>
    <recommendedName>
        <fullName evidence="3">Glycosyltransferase family 1 protein</fullName>
    </recommendedName>
</protein>
<dbReference type="EMBL" id="JBEHEF010000034">
    <property type="protein sequence ID" value="MEQ9940275.1"/>
    <property type="molecule type" value="Genomic_DNA"/>
</dbReference>
<gene>
    <name evidence="1" type="ORF">ABRQ07_22160</name>
</gene>
<organism evidence="1 2">
    <name type="scientific">Pectobacterium polonicum</name>
    <dbReference type="NCBI Taxonomy" id="2485124"/>
    <lineage>
        <taxon>Bacteria</taxon>
        <taxon>Pseudomonadati</taxon>
        <taxon>Pseudomonadota</taxon>
        <taxon>Gammaproteobacteria</taxon>
        <taxon>Enterobacterales</taxon>
        <taxon>Pectobacteriaceae</taxon>
        <taxon>Pectobacterium</taxon>
    </lineage>
</organism>
<evidence type="ECO:0000313" key="1">
    <source>
        <dbReference type="EMBL" id="MEQ9940275.1"/>
    </source>
</evidence>
<keyword evidence="2" id="KW-1185">Reference proteome</keyword>
<dbReference type="RefSeq" id="WP_273856127.1">
    <property type="nucleotide sequence ID" value="NZ_JAQRNC010000005.1"/>
</dbReference>
<name>A0ABV1PGK3_9GAMM</name>
<evidence type="ECO:0000313" key="2">
    <source>
        <dbReference type="Proteomes" id="UP001463408"/>
    </source>
</evidence>
<sequence length="312" mass="37055">MEKKLSNFKIAICFFGHLRTYDRCAPFLKKNLINKYDCDLFMHTWSTLDHNTITWHNSTSSKGKSYKPDIIKAYGEFREIEIEEQKPQDWGVVKIKKSHDSDETKMSIFGIHSMYYSIKKSNQLREEYATKNKIKYDLVLCIRPDIWLKKSLNINKILSEVSTQDIDKGFFTFAGEASEFIRGFESMGGTDCLFFSTPEVMSDVVKNTQPISEHLRKIKSINYCPEYEFIRLILDRGWTPHICTRQERYLEIYRKTSFGGSDFKFRKQIIRVHIRKNHIRIYLFQLYMRQLFQMQLSILNFEFNISIGTPKK</sequence>
<reference evidence="1 2" key="1">
    <citation type="submission" date="2024-06" db="EMBL/GenBank/DDBJ databases">
        <title>Pangenomics to understand the prophage dynamics in the radiating lineages of P. brasiliense.</title>
        <authorList>
            <person name="Pardeshi L.A."/>
            <person name="Van Duivenbode I."/>
            <person name="Jonkheer E.M."/>
            <person name="Pel M.J.C."/>
            <person name="Kupczok A."/>
            <person name="De Ridder D."/>
            <person name="Smit S."/>
            <person name="Van Der Lee T.J."/>
        </authorList>
    </citation>
    <scope>NUCLEOTIDE SEQUENCE [LARGE SCALE GENOMIC DNA]</scope>
    <source>
        <strain evidence="1 2">PD 8607</strain>
    </source>
</reference>
<accession>A0ABV1PGK3</accession>
<comment type="caution">
    <text evidence="1">The sequence shown here is derived from an EMBL/GenBank/DDBJ whole genome shotgun (WGS) entry which is preliminary data.</text>
</comment>